<evidence type="ECO:0000313" key="1">
    <source>
        <dbReference type="EMBL" id="TDN31668.1"/>
    </source>
</evidence>
<organism evidence="1 2">
    <name type="scientific">Lactobacillus crispatus</name>
    <dbReference type="NCBI Taxonomy" id="47770"/>
    <lineage>
        <taxon>Bacteria</taxon>
        <taxon>Bacillati</taxon>
        <taxon>Bacillota</taxon>
        <taxon>Bacilli</taxon>
        <taxon>Lactobacillales</taxon>
        <taxon>Lactobacillaceae</taxon>
        <taxon>Lactobacillus</taxon>
    </lineage>
</organism>
<name>A0A4R6CTG7_9LACO</name>
<dbReference type="RefSeq" id="WP_133476625.1">
    <property type="nucleotide sequence ID" value="NZ_NKLP01000099.1"/>
</dbReference>
<comment type="caution">
    <text evidence="1">The sequence shown here is derived from an EMBL/GenBank/DDBJ whole genome shotgun (WGS) entry which is preliminary data.</text>
</comment>
<gene>
    <name evidence="1" type="ORF">CEE75_05665</name>
</gene>
<accession>A0A4R6CTG7</accession>
<proteinExistence type="predicted"/>
<dbReference type="Gene3D" id="2.60.120.260">
    <property type="entry name" value="Galactose-binding domain-like"/>
    <property type="match status" value="1"/>
</dbReference>
<evidence type="ECO:0008006" key="3">
    <source>
        <dbReference type="Google" id="ProtNLM"/>
    </source>
</evidence>
<reference evidence="1 2" key="1">
    <citation type="submission" date="2017-06" db="EMBL/GenBank/DDBJ databases">
        <authorList>
            <person name="Swanenburg J."/>
            <person name="Kort R."/>
        </authorList>
    </citation>
    <scope>NUCLEOTIDE SEQUENCE [LARGE SCALE GENOMIC DNA]</scope>
    <source>
        <strain evidence="1 2">RL05</strain>
    </source>
</reference>
<evidence type="ECO:0000313" key="2">
    <source>
        <dbReference type="Proteomes" id="UP000295195"/>
    </source>
</evidence>
<dbReference type="Proteomes" id="UP000295195">
    <property type="component" value="Unassembled WGS sequence"/>
</dbReference>
<dbReference type="EMBL" id="NKLP01000099">
    <property type="protein sequence ID" value="TDN31668.1"/>
    <property type="molecule type" value="Genomic_DNA"/>
</dbReference>
<protein>
    <recommendedName>
        <fullName evidence="3">CBM-cenC domain-containing protein</fullName>
    </recommendedName>
</protein>
<dbReference type="AlphaFoldDB" id="A0A4R6CTG7"/>
<sequence length="213" mass="23566">MSIYIDNKKLLSLPDLAGGGVNLFRNTYDFATWQYTPGKGDFEPASNHNSDSNHEFIQTKKVAHLWGNNSTEAKLLYTQPLHLEKGTYTVSFLARDNGPDPKNSSFGLELYSSYTNTHGGNPHGMTKSKLSNVWSSYSITFALPEQLTLADISLGHWGPQELIPGGSIYLTNLKLEKGPVATPWSPNPLDVLDEIEALKRTCSNFVESKPIGY</sequence>